<dbReference type="Gene3D" id="3.30.530.20">
    <property type="match status" value="1"/>
</dbReference>
<dbReference type="EMBL" id="HBJA01063303">
    <property type="protein sequence ID" value="CAE0811220.1"/>
    <property type="molecule type" value="Transcribed_RNA"/>
</dbReference>
<accession>A0A7S4CZF0</accession>
<evidence type="ECO:0008006" key="2">
    <source>
        <dbReference type="Google" id="ProtNLM"/>
    </source>
</evidence>
<reference evidence="1" key="1">
    <citation type="submission" date="2021-01" db="EMBL/GenBank/DDBJ databases">
        <authorList>
            <person name="Corre E."/>
            <person name="Pelletier E."/>
            <person name="Niang G."/>
            <person name="Scheremetjew M."/>
            <person name="Finn R."/>
            <person name="Kale V."/>
            <person name="Holt S."/>
            <person name="Cochrane G."/>
            <person name="Meng A."/>
            <person name="Brown T."/>
            <person name="Cohen L."/>
        </authorList>
    </citation>
    <scope>NUCLEOTIDE SEQUENCE</scope>
    <source>
        <strain evidence="1">CCMP1594</strain>
    </source>
</reference>
<dbReference type="AlphaFoldDB" id="A0A7S4CZF0"/>
<dbReference type="SUPFAM" id="SSF55961">
    <property type="entry name" value="Bet v1-like"/>
    <property type="match status" value="1"/>
</dbReference>
<proteinExistence type="predicted"/>
<organism evidence="1">
    <name type="scientific">Eutreptiella gymnastica</name>
    <dbReference type="NCBI Taxonomy" id="73025"/>
    <lineage>
        <taxon>Eukaryota</taxon>
        <taxon>Discoba</taxon>
        <taxon>Euglenozoa</taxon>
        <taxon>Euglenida</taxon>
        <taxon>Spirocuta</taxon>
        <taxon>Euglenophyceae</taxon>
        <taxon>Eutreptiales</taxon>
        <taxon>Eutreptiaceae</taxon>
        <taxon>Eutreptiella</taxon>
    </lineage>
</organism>
<protein>
    <recommendedName>
        <fullName evidence="2">START domain-containing protein</fullName>
    </recommendedName>
</protein>
<sequence>MAQVTDYVLTEEVKQWLDSEIADYQNPQHWEVAKEDGEGKIVWQKNLKAAGVKNEKIAWWKFSAVIPGAKLHEVYDIIHKDGLTYQKILSEGFDGGLKVEELPAARLGGAAEEAVIQHRAFKLRIVNNRDFLTLTCQRSFTAPNGTKGVASMTRSPETFSNKASKYPKPLPVAKGFTRADVLTCCAFLYQVDEGVHYTYTQRCDIHLSAFLPVPKAVLQREEKKHIWRHFDLMRQCVEAYRQEHGAPGAFD</sequence>
<evidence type="ECO:0000313" key="1">
    <source>
        <dbReference type="EMBL" id="CAE0811220.1"/>
    </source>
</evidence>
<name>A0A7S4CZF0_9EUGL</name>
<gene>
    <name evidence="1" type="ORF">EGYM00163_LOCUS22368</name>
</gene>
<dbReference type="InterPro" id="IPR023393">
    <property type="entry name" value="START-like_dom_sf"/>
</dbReference>